<evidence type="ECO:0000313" key="2">
    <source>
        <dbReference type="EMBL" id="EAT39616.1"/>
    </source>
</evidence>
<evidence type="ECO:0000256" key="1">
    <source>
        <dbReference type="SAM" id="Coils"/>
    </source>
</evidence>
<keyword evidence="1" id="KW-0175">Coiled coil</keyword>
<organism evidence="2 3">
    <name type="scientific">Aedes aegypti</name>
    <name type="common">Yellowfever mosquito</name>
    <name type="synonym">Culex aegypti</name>
    <dbReference type="NCBI Taxonomy" id="7159"/>
    <lineage>
        <taxon>Eukaryota</taxon>
        <taxon>Metazoa</taxon>
        <taxon>Ecdysozoa</taxon>
        <taxon>Arthropoda</taxon>
        <taxon>Hexapoda</taxon>
        <taxon>Insecta</taxon>
        <taxon>Pterygota</taxon>
        <taxon>Neoptera</taxon>
        <taxon>Endopterygota</taxon>
        <taxon>Diptera</taxon>
        <taxon>Nematocera</taxon>
        <taxon>Culicoidea</taxon>
        <taxon>Culicidae</taxon>
        <taxon>Culicinae</taxon>
        <taxon>Aedini</taxon>
        <taxon>Aedes</taxon>
        <taxon>Stegomyia</taxon>
    </lineage>
</organism>
<reference evidence="2" key="1">
    <citation type="submission" date="2005-10" db="EMBL/GenBank/DDBJ databases">
        <authorList>
            <person name="Loftus B.J."/>
            <person name="Nene V.M."/>
            <person name="Hannick L.I."/>
            <person name="Bidwell S."/>
            <person name="Haas B."/>
            <person name="Amedeo P."/>
            <person name="Orvis J."/>
            <person name="Wortman J.R."/>
            <person name="White O.R."/>
            <person name="Salzberg S."/>
            <person name="Shumway M."/>
            <person name="Koo H."/>
            <person name="Zhao Y."/>
            <person name="Holmes M."/>
            <person name="Miller J."/>
            <person name="Schatz M."/>
            <person name="Pop M."/>
            <person name="Pai G."/>
            <person name="Utterback T."/>
            <person name="Rogers Y.-H."/>
            <person name="Kravitz S."/>
            <person name="Fraser C.M."/>
        </authorList>
    </citation>
    <scope>NUCLEOTIDE SEQUENCE</scope>
    <source>
        <strain evidence="2">Liverpool</strain>
    </source>
</reference>
<dbReference type="VEuPathDB" id="VectorBase:AAEL008590"/>
<dbReference type="EMBL" id="CH477519">
    <property type="protein sequence ID" value="EAT39616.1"/>
    <property type="molecule type" value="Genomic_DNA"/>
</dbReference>
<dbReference type="Proteomes" id="UP000682892">
    <property type="component" value="Unassembled WGS sequence"/>
</dbReference>
<dbReference type="PaxDb" id="7159-AAEL008590-PA"/>
<dbReference type="AlphaFoldDB" id="Q16YB0"/>
<name>Q16YB0_AEDAE</name>
<accession>Q16YB0</accession>
<feature type="non-terminal residue" evidence="2">
    <location>
        <position position="434"/>
    </location>
</feature>
<gene>
    <name evidence="2" type="ORF">AaeL_AAEL008590</name>
</gene>
<reference evidence="2" key="3">
    <citation type="submission" date="2012-09" db="EMBL/GenBank/DDBJ databases">
        <authorList>
            <consortium name="VectorBase"/>
        </authorList>
    </citation>
    <scope>NUCLEOTIDE SEQUENCE</scope>
    <source>
        <strain evidence="2">Liverpool</strain>
    </source>
</reference>
<dbReference type="Pfam" id="PF24917">
    <property type="entry name" value="BLTP3A_B"/>
    <property type="match status" value="1"/>
</dbReference>
<sequence length="434" mass="48575">SRSSGTDSTSFSKEINSGLSSVKKGFSNFMTSIDSALKTNTSDDISDTLSVQSDLSSDSENYFILLGDSEKTADCMDVMFKLNPFNNDSNMKVAPIEVASEVCEDPYLTNMSSPSEPSEASSLRRRDLVSMVTFRLTMVEVIRQNVGNISSIRLQVSAVSCDECGSIPWDEFQVCSRVRHKHNFGARCRAWNVATHNPEAPPCVAVRLEEILTLPADSLNITDKKSILSWFKRKLNVEVKNIDLQLSMSTVVGLGDLAEDEVIPTPIPMEVMLENVKINLIEDRPPVNITSPGTLPINLAIGRMFIARDDAGVFYLQPVDKGDTAHPATMRRSEQASRKERDREVLSLQLVMQQLKMDNENLRKQLISIEKASETNKVKIRQENELLRTYLEAAQDDVSTLLEEKRTLMDTIRSLQNQLTARSDTHMNSMDSKR</sequence>
<dbReference type="PANTHER" id="PTHR22774:SF11">
    <property type="entry name" value="CHOREIN N-TERMINAL DOMAIN-CONTAINING PROTEIN"/>
    <property type="match status" value="1"/>
</dbReference>
<dbReference type="PhylomeDB" id="Q16YB0"/>
<proteinExistence type="predicted"/>
<dbReference type="HOGENOM" id="CLU_004782_0_0_1"/>
<dbReference type="PANTHER" id="PTHR22774">
    <property type="entry name" value="CHOREIN N-TERMINAL DOMAIN-CONTAINING PROTEIN"/>
    <property type="match status" value="1"/>
</dbReference>
<protein>
    <submittedName>
        <fullName evidence="2">AAEL008590-PA</fullName>
    </submittedName>
</protein>
<dbReference type="InterPro" id="IPR026728">
    <property type="entry name" value="BLTP3A/B"/>
</dbReference>
<evidence type="ECO:0000313" key="3">
    <source>
        <dbReference type="Proteomes" id="UP000682892"/>
    </source>
</evidence>
<reference evidence="2" key="2">
    <citation type="journal article" date="2007" name="Science">
        <title>Genome sequence of Aedes aegypti, a major arbovirus vector.</title>
        <authorList>
            <person name="Nene V."/>
            <person name="Wortman J.R."/>
            <person name="Lawson D."/>
            <person name="Haas B."/>
            <person name="Kodira C."/>
            <person name="Tu Z.J."/>
            <person name="Loftus B."/>
            <person name="Xi Z."/>
            <person name="Megy K."/>
            <person name="Grabherr M."/>
            <person name="Ren Q."/>
            <person name="Zdobnov E.M."/>
            <person name="Lobo N.F."/>
            <person name="Campbell K.S."/>
            <person name="Brown S.E."/>
            <person name="Bonaldo M.F."/>
            <person name="Zhu J."/>
            <person name="Sinkins S.P."/>
            <person name="Hogenkamp D.G."/>
            <person name="Amedeo P."/>
            <person name="Arensburger P."/>
            <person name="Atkinson P.W."/>
            <person name="Bidwell S."/>
            <person name="Biedler J."/>
            <person name="Birney E."/>
            <person name="Bruggner R.V."/>
            <person name="Costas J."/>
            <person name="Coy M.R."/>
            <person name="Crabtree J."/>
            <person name="Crawford M."/>
            <person name="Debruyn B."/>
            <person name="Decaprio D."/>
            <person name="Eiglmeier K."/>
            <person name="Eisenstadt E."/>
            <person name="El-Dorry H."/>
            <person name="Gelbart W.M."/>
            <person name="Gomes S.L."/>
            <person name="Hammond M."/>
            <person name="Hannick L.I."/>
            <person name="Hogan J.R."/>
            <person name="Holmes M.H."/>
            <person name="Jaffe D."/>
            <person name="Johnston J.S."/>
            <person name="Kennedy R.C."/>
            <person name="Koo H."/>
            <person name="Kravitz S."/>
            <person name="Kriventseva E.V."/>
            <person name="Kulp D."/>
            <person name="Labutti K."/>
            <person name="Lee E."/>
            <person name="Li S."/>
            <person name="Lovin D.D."/>
            <person name="Mao C."/>
            <person name="Mauceli E."/>
            <person name="Menck C.F."/>
            <person name="Miller J.R."/>
            <person name="Montgomery P."/>
            <person name="Mori A."/>
            <person name="Nascimento A.L."/>
            <person name="Naveira H.F."/>
            <person name="Nusbaum C."/>
            <person name="O'leary S."/>
            <person name="Orvis J."/>
            <person name="Pertea M."/>
            <person name="Quesneville H."/>
            <person name="Reidenbach K.R."/>
            <person name="Rogers Y.H."/>
            <person name="Roth C.W."/>
            <person name="Schneider J.R."/>
            <person name="Schatz M."/>
            <person name="Shumway M."/>
            <person name="Stanke M."/>
            <person name="Stinson E.O."/>
            <person name="Tubio J.M."/>
            <person name="Vanzee J.P."/>
            <person name="Verjovski-Almeida S."/>
            <person name="Werner D."/>
            <person name="White O."/>
            <person name="Wyder S."/>
            <person name="Zeng Q."/>
            <person name="Zhao Q."/>
            <person name="Zhao Y."/>
            <person name="Hill C.A."/>
            <person name="Raikhel A.S."/>
            <person name="Soares M.B."/>
            <person name="Knudson D.L."/>
            <person name="Lee N.H."/>
            <person name="Galagan J."/>
            <person name="Salzberg S.L."/>
            <person name="Paulsen I.T."/>
            <person name="Dimopoulos G."/>
            <person name="Collins F.H."/>
            <person name="Birren B."/>
            <person name="Fraser-Liggett C.M."/>
            <person name="Severson D.W."/>
        </authorList>
    </citation>
    <scope>NUCLEOTIDE SEQUENCE [LARGE SCALE GENOMIC DNA]</scope>
    <source>
        <strain evidence="2">Liverpool</strain>
    </source>
</reference>
<dbReference type="OMA" id="PFTNDNM"/>
<feature type="coiled-coil region" evidence="1">
    <location>
        <begin position="345"/>
        <end position="418"/>
    </location>
</feature>
<dbReference type="eggNOG" id="KOG2955">
    <property type="taxonomic scope" value="Eukaryota"/>
</dbReference>